<dbReference type="RefSeq" id="WP_208237509.1">
    <property type="nucleotide sequence ID" value="NZ_JAGEPF010000003.1"/>
</dbReference>
<dbReference type="Pfam" id="PF00440">
    <property type="entry name" value="TetR_N"/>
    <property type="match status" value="1"/>
</dbReference>
<dbReference type="InterPro" id="IPR009057">
    <property type="entry name" value="Homeodomain-like_sf"/>
</dbReference>
<dbReference type="Gene3D" id="1.10.10.60">
    <property type="entry name" value="Homeodomain-like"/>
    <property type="match status" value="1"/>
</dbReference>
<dbReference type="Proteomes" id="UP000680206">
    <property type="component" value="Unassembled WGS sequence"/>
</dbReference>
<reference evidence="4 5" key="1">
    <citation type="submission" date="2021-03" db="EMBL/GenBank/DDBJ databases">
        <title>Actinomadura violae sp. nov., isolated from lichen in Thailand.</title>
        <authorList>
            <person name="Kanchanasin P."/>
            <person name="Saeng-In P."/>
            <person name="Phongsopitanun W."/>
            <person name="Yuki M."/>
            <person name="Kudo T."/>
            <person name="Ohkuma M."/>
            <person name="Tanasupawat S."/>
        </authorList>
    </citation>
    <scope>NUCLEOTIDE SEQUENCE [LARGE SCALE GENOMIC DNA]</scope>
    <source>
        <strain evidence="4 5">LCR2-06</strain>
    </source>
</reference>
<accession>A0ABS3RJQ6</accession>
<feature type="domain" description="HTH tetR-type" evidence="3">
    <location>
        <begin position="14"/>
        <end position="74"/>
    </location>
</feature>
<organism evidence="4 5">
    <name type="scientific">Actinomadura violacea</name>
    <dbReference type="NCBI Taxonomy" id="2819934"/>
    <lineage>
        <taxon>Bacteria</taxon>
        <taxon>Bacillati</taxon>
        <taxon>Actinomycetota</taxon>
        <taxon>Actinomycetes</taxon>
        <taxon>Streptosporangiales</taxon>
        <taxon>Thermomonosporaceae</taxon>
        <taxon>Actinomadura</taxon>
    </lineage>
</organism>
<comment type="caution">
    <text evidence="4">The sequence shown here is derived from an EMBL/GenBank/DDBJ whole genome shotgun (WGS) entry which is preliminary data.</text>
</comment>
<dbReference type="Gene3D" id="1.10.357.10">
    <property type="entry name" value="Tetracycline Repressor, domain 2"/>
    <property type="match status" value="1"/>
</dbReference>
<evidence type="ECO:0000256" key="1">
    <source>
        <dbReference type="ARBA" id="ARBA00023125"/>
    </source>
</evidence>
<evidence type="ECO:0000256" key="2">
    <source>
        <dbReference type="PROSITE-ProRule" id="PRU00335"/>
    </source>
</evidence>
<sequence>MPRITAPTVAEHRARRHTALQAAARDILLADGAQAVTPAAVGARAGLARSSVYKYFGSTGDILAQLAADVFAAWTGRLRAATDAADPADGQDGPGARIAAYVRGHLEFARSDDRRVTDAIAAAGLPAECLDWVAAQQRALVAPLREALADRGDPDPEATAALILGTLDGAARLIDAGRDPAAVTDAALAFITRP</sequence>
<dbReference type="SUPFAM" id="SSF48498">
    <property type="entry name" value="Tetracyclin repressor-like, C-terminal domain"/>
    <property type="match status" value="1"/>
</dbReference>
<keyword evidence="1 2" id="KW-0238">DNA-binding</keyword>
<evidence type="ECO:0000259" key="3">
    <source>
        <dbReference type="PROSITE" id="PS50977"/>
    </source>
</evidence>
<dbReference type="SUPFAM" id="SSF46689">
    <property type="entry name" value="Homeodomain-like"/>
    <property type="match status" value="1"/>
</dbReference>
<dbReference type="EMBL" id="JAGEPF010000003">
    <property type="protein sequence ID" value="MBO2456974.1"/>
    <property type="molecule type" value="Genomic_DNA"/>
</dbReference>
<protein>
    <submittedName>
        <fullName evidence="4">TetR family transcriptional regulator</fullName>
    </submittedName>
</protein>
<name>A0ABS3RJQ6_9ACTN</name>
<proteinExistence type="predicted"/>
<dbReference type="InterPro" id="IPR036271">
    <property type="entry name" value="Tet_transcr_reg_TetR-rel_C_sf"/>
</dbReference>
<feature type="DNA-binding region" description="H-T-H motif" evidence="2">
    <location>
        <begin position="37"/>
        <end position="56"/>
    </location>
</feature>
<dbReference type="PROSITE" id="PS50977">
    <property type="entry name" value="HTH_TETR_2"/>
    <property type="match status" value="1"/>
</dbReference>
<evidence type="ECO:0000313" key="5">
    <source>
        <dbReference type="Proteomes" id="UP000680206"/>
    </source>
</evidence>
<gene>
    <name evidence="4" type="ORF">J4709_05255</name>
</gene>
<keyword evidence="5" id="KW-1185">Reference proteome</keyword>
<dbReference type="InterPro" id="IPR001647">
    <property type="entry name" value="HTH_TetR"/>
</dbReference>
<evidence type="ECO:0000313" key="4">
    <source>
        <dbReference type="EMBL" id="MBO2456974.1"/>
    </source>
</evidence>